<protein>
    <submittedName>
        <fullName evidence="1">Uncharacterized protein</fullName>
    </submittedName>
</protein>
<reference evidence="1" key="1">
    <citation type="journal article" date="2021" name="Open Biol.">
        <title>Shared evolutionary footprints suggest mitochondrial oxidative damage underlies multiple complex I losses in fungi.</title>
        <authorList>
            <person name="Schikora-Tamarit M.A."/>
            <person name="Marcet-Houben M."/>
            <person name="Nosek J."/>
            <person name="Gabaldon T."/>
        </authorList>
    </citation>
    <scope>NUCLEOTIDE SEQUENCE</scope>
    <source>
        <strain evidence="1">NCAIM Y.01608</strain>
    </source>
</reference>
<comment type="caution">
    <text evidence="1">The sequence shown here is derived from an EMBL/GenBank/DDBJ whole genome shotgun (WGS) entry which is preliminary data.</text>
</comment>
<proteinExistence type="predicted"/>
<organism evidence="1 2">
    <name type="scientific">Ogataea polymorpha</name>
    <dbReference type="NCBI Taxonomy" id="460523"/>
    <lineage>
        <taxon>Eukaryota</taxon>
        <taxon>Fungi</taxon>
        <taxon>Dikarya</taxon>
        <taxon>Ascomycota</taxon>
        <taxon>Saccharomycotina</taxon>
        <taxon>Pichiomycetes</taxon>
        <taxon>Pichiales</taxon>
        <taxon>Pichiaceae</taxon>
        <taxon>Ogataea</taxon>
    </lineage>
</organism>
<evidence type="ECO:0000313" key="1">
    <source>
        <dbReference type="EMBL" id="KAH3659357.1"/>
    </source>
</evidence>
<evidence type="ECO:0000313" key="2">
    <source>
        <dbReference type="Proteomes" id="UP000788993"/>
    </source>
</evidence>
<gene>
    <name evidence="1" type="ORF">OGATHE_006241</name>
</gene>
<dbReference type="Proteomes" id="UP000788993">
    <property type="component" value="Unassembled WGS sequence"/>
</dbReference>
<name>A0A9P8NTI9_9ASCO</name>
<dbReference type="EMBL" id="JAEUBD010001540">
    <property type="protein sequence ID" value="KAH3659357.1"/>
    <property type="molecule type" value="Genomic_DNA"/>
</dbReference>
<reference evidence="1" key="2">
    <citation type="submission" date="2021-01" db="EMBL/GenBank/DDBJ databases">
        <authorList>
            <person name="Schikora-Tamarit M.A."/>
        </authorList>
    </citation>
    <scope>NUCLEOTIDE SEQUENCE</scope>
    <source>
        <strain evidence="1">NCAIM Y.01608</strain>
    </source>
</reference>
<accession>A0A9P8NTI9</accession>
<sequence>MSKTRLKSLMSVLSSGTMVISLFSNLGVFSSTANHLRKPRSMPNFSRASTLCLSSRLTRFLKWLVNCQDVGECLRSLPMSGARYGLARETTKWLTLNSSVSLVDGTQLSVGWIRMLRILLVFKYASSKVRSPTFNSTYLINNSMSWLYPRLITEPITWWLFPSTSSSGSSLTRSLRLSSISVSSRQHINAPTRAPIAEPAIILGNRFLKYSALITPR</sequence>
<dbReference type="AlphaFoldDB" id="A0A9P8NTI9"/>
<keyword evidence="2" id="KW-1185">Reference proteome</keyword>